<keyword evidence="3" id="KW-1185">Reference proteome</keyword>
<evidence type="ECO:0000313" key="2">
    <source>
        <dbReference type="EMBL" id="OWF56016.1"/>
    </source>
</evidence>
<protein>
    <submittedName>
        <fullName evidence="2">Uncharacterized protein</fullName>
    </submittedName>
</protein>
<evidence type="ECO:0000256" key="1">
    <source>
        <dbReference type="SAM" id="MobiDB-lite"/>
    </source>
</evidence>
<proteinExistence type="predicted"/>
<gene>
    <name evidence="2" type="ORF">KP79_PYT16874</name>
</gene>
<dbReference type="AlphaFoldDB" id="A0A210R509"/>
<organism evidence="2 3">
    <name type="scientific">Mizuhopecten yessoensis</name>
    <name type="common">Japanese scallop</name>
    <name type="synonym">Patinopecten yessoensis</name>
    <dbReference type="NCBI Taxonomy" id="6573"/>
    <lineage>
        <taxon>Eukaryota</taxon>
        <taxon>Metazoa</taxon>
        <taxon>Spiralia</taxon>
        <taxon>Lophotrochozoa</taxon>
        <taxon>Mollusca</taxon>
        <taxon>Bivalvia</taxon>
        <taxon>Autobranchia</taxon>
        <taxon>Pteriomorphia</taxon>
        <taxon>Pectinida</taxon>
        <taxon>Pectinoidea</taxon>
        <taxon>Pectinidae</taxon>
        <taxon>Mizuhopecten</taxon>
    </lineage>
</organism>
<evidence type="ECO:0000313" key="3">
    <source>
        <dbReference type="Proteomes" id="UP000242188"/>
    </source>
</evidence>
<sequence length="201" mass="23225">MLLLFQMDVAGTEQLPGSESECPLPRLPLRLKPKSRVQATLKKFYQDLASYLLLVDKTAATHKHSEMSLKLAMPMCDILCLAYTKLKSKKKIRNIAKKVTRKYEDVTMKETNTCSIYQPVTIIKNLNKFLKHALQYFEGKADTQRTRRASKRCKGSRRKSKQSKTCRKKSKPLKNRNRSGRRGKQNRKQGKAVVSHQTRRT</sequence>
<comment type="caution">
    <text evidence="2">The sequence shown here is derived from an EMBL/GenBank/DDBJ whole genome shotgun (WGS) entry which is preliminary data.</text>
</comment>
<feature type="region of interest" description="Disordered" evidence="1">
    <location>
        <begin position="141"/>
        <end position="201"/>
    </location>
</feature>
<dbReference type="Proteomes" id="UP000242188">
    <property type="component" value="Unassembled WGS sequence"/>
</dbReference>
<dbReference type="EMBL" id="NEDP02000379">
    <property type="protein sequence ID" value="OWF56016.1"/>
    <property type="molecule type" value="Genomic_DNA"/>
</dbReference>
<reference evidence="2 3" key="1">
    <citation type="journal article" date="2017" name="Nat. Ecol. Evol.">
        <title>Scallop genome provides insights into evolution of bilaterian karyotype and development.</title>
        <authorList>
            <person name="Wang S."/>
            <person name="Zhang J."/>
            <person name="Jiao W."/>
            <person name="Li J."/>
            <person name="Xun X."/>
            <person name="Sun Y."/>
            <person name="Guo X."/>
            <person name="Huan P."/>
            <person name="Dong B."/>
            <person name="Zhang L."/>
            <person name="Hu X."/>
            <person name="Sun X."/>
            <person name="Wang J."/>
            <person name="Zhao C."/>
            <person name="Wang Y."/>
            <person name="Wang D."/>
            <person name="Huang X."/>
            <person name="Wang R."/>
            <person name="Lv J."/>
            <person name="Li Y."/>
            <person name="Zhang Z."/>
            <person name="Liu B."/>
            <person name="Lu W."/>
            <person name="Hui Y."/>
            <person name="Liang J."/>
            <person name="Zhou Z."/>
            <person name="Hou R."/>
            <person name="Li X."/>
            <person name="Liu Y."/>
            <person name="Li H."/>
            <person name="Ning X."/>
            <person name="Lin Y."/>
            <person name="Zhao L."/>
            <person name="Xing Q."/>
            <person name="Dou J."/>
            <person name="Li Y."/>
            <person name="Mao J."/>
            <person name="Guo H."/>
            <person name="Dou H."/>
            <person name="Li T."/>
            <person name="Mu C."/>
            <person name="Jiang W."/>
            <person name="Fu Q."/>
            <person name="Fu X."/>
            <person name="Miao Y."/>
            <person name="Liu J."/>
            <person name="Yu Q."/>
            <person name="Li R."/>
            <person name="Liao H."/>
            <person name="Li X."/>
            <person name="Kong Y."/>
            <person name="Jiang Z."/>
            <person name="Chourrout D."/>
            <person name="Li R."/>
            <person name="Bao Z."/>
        </authorList>
    </citation>
    <scope>NUCLEOTIDE SEQUENCE [LARGE SCALE GENOMIC DNA]</scope>
    <source>
        <strain evidence="2 3">PY_sf001</strain>
    </source>
</reference>
<accession>A0A210R509</accession>
<name>A0A210R509_MIZYE</name>
<feature type="compositionally biased region" description="Basic residues" evidence="1">
    <location>
        <begin position="146"/>
        <end position="190"/>
    </location>
</feature>